<feature type="compositionally biased region" description="Basic and acidic residues" evidence="1">
    <location>
        <begin position="53"/>
        <end position="73"/>
    </location>
</feature>
<gene>
    <name evidence="2" type="ORF">HPG69_016855</name>
</gene>
<sequence length="90" mass="9815">MARDPGLAGGPEVKRGDDHPSAPGLQRSKLQVYTLTLKPQPSAALPPYATKRNLKEPENKDQVETLKPGEAKPHSALNVEYENHKLHGAQ</sequence>
<feature type="compositionally biased region" description="Basic and acidic residues" evidence="1">
    <location>
        <begin position="81"/>
        <end position="90"/>
    </location>
</feature>
<name>A0A7J7EBX0_DICBM</name>
<comment type="caution">
    <text evidence="2">The sequence shown here is derived from an EMBL/GenBank/DDBJ whole genome shotgun (WGS) entry which is preliminary data.</text>
</comment>
<dbReference type="EMBL" id="JACDTQ010003641">
    <property type="protein sequence ID" value="KAF5913239.1"/>
    <property type="molecule type" value="Genomic_DNA"/>
</dbReference>
<feature type="compositionally biased region" description="Polar residues" evidence="1">
    <location>
        <begin position="28"/>
        <end position="39"/>
    </location>
</feature>
<evidence type="ECO:0000256" key="1">
    <source>
        <dbReference type="SAM" id="MobiDB-lite"/>
    </source>
</evidence>
<accession>A0A7J7EBX0</accession>
<organism evidence="2 3">
    <name type="scientific">Diceros bicornis minor</name>
    <name type="common">South-central black rhinoceros</name>
    <dbReference type="NCBI Taxonomy" id="77932"/>
    <lineage>
        <taxon>Eukaryota</taxon>
        <taxon>Metazoa</taxon>
        <taxon>Chordata</taxon>
        <taxon>Craniata</taxon>
        <taxon>Vertebrata</taxon>
        <taxon>Euteleostomi</taxon>
        <taxon>Mammalia</taxon>
        <taxon>Eutheria</taxon>
        <taxon>Laurasiatheria</taxon>
        <taxon>Perissodactyla</taxon>
        <taxon>Rhinocerotidae</taxon>
        <taxon>Diceros</taxon>
    </lineage>
</organism>
<keyword evidence="3" id="KW-1185">Reference proteome</keyword>
<evidence type="ECO:0000313" key="3">
    <source>
        <dbReference type="Proteomes" id="UP000551758"/>
    </source>
</evidence>
<evidence type="ECO:0000313" key="2">
    <source>
        <dbReference type="EMBL" id="KAF5913239.1"/>
    </source>
</evidence>
<reference evidence="2 3" key="1">
    <citation type="journal article" date="2020" name="Mol. Biol. Evol.">
        <title>Interspecific Gene Flow and the Evolution of Specialization in Black and White Rhinoceros.</title>
        <authorList>
            <person name="Moodley Y."/>
            <person name="Westbury M.V."/>
            <person name="Russo I.M."/>
            <person name="Gopalakrishnan S."/>
            <person name="Rakotoarivelo A."/>
            <person name="Olsen R.A."/>
            <person name="Prost S."/>
            <person name="Tunstall T."/>
            <person name="Ryder O.A."/>
            <person name="Dalen L."/>
            <person name="Bruford M.W."/>
        </authorList>
    </citation>
    <scope>NUCLEOTIDE SEQUENCE [LARGE SCALE GENOMIC DNA]</scope>
    <source>
        <strain evidence="2">SBR-YM</strain>
        <tissue evidence="2">Skin</tissue>
    </source>
</reference>
<dbReference type="AlphaFoldDB" id="A0A7J7EBX0"/>
<proteinExistence type="predicted"/>
<feature type="region of interest" description="Disordered" evidence="1">
    <location>
        <begin position="1"/>
        <end position="90"/>
    </location>
</feature>
<dbReference type="Proteomes" id="UP000551758">
    <property type="component" value="Unassembled WGS sequence"/>
</dbReference>
<protein>
    <submittedName>
        <fullName evidence="2">Uncharacterized protein</fullName>
    </submittedName>
</protein>